<dbReference type="Pfam" id="PF10340">
    <property type="entry name" value="Say1_Mug180"/>
    <property type="match status" value="1"/>
</dbReference>
<evidence type="ECO:0000313" key="2">
    <source>
        <dbReference type="Proteomes" id="UP000590412"/>
    </source>
</evidence>
<dbReference type="PANTHER" id="PTHR36169:SF1">
    <property type="entry name" value="ACETATE KINASE EUTQ"/>
    <property type="match status" value="1"/>
</dbReference>
<dbReference type="PANTHER" id="PTHR36169">
    <property type="entry name" value="ETHANOLAMINE UTILIZATION PROTEIN EUTQ"/>
    <property type="match status" value="1"/>
</dbReference>
<dbReference type="InterPro" id="IPR029058">
    <property type="entry name" value="AB_hydrolase_fold"/>
</dbReference>
<evidence type="ECO:0000313" key="1">
    <source>
        <dbReference type="EMBL" id="KAF6044220.1"/>
    </source>
</evidence>
<evidence type="ECO:0008006" key="3">
    <source>
        <dbReference type="Google" id="ProtNLM"/>
    </source>
</evidence>
<sequence>MISLKGLLLLLSLPIKLLWVIIRYPFFGGANEKFKNSLINSLKLQIYRFGLSLSVKDAVYVGIMSNYFIINRLLKLLYPGLTKLNNYGKRYDKQSIWLVEAKNRSKSDPIIIYCHGGGYFLETQPSQIESVLSFYHLLDEEKKSKTSILVQEYGLAGKGSLIGSQLYELVATYDKLASEGNDNIVIMGDSAGGNLAVVLLQYLKQQKNPKLPWPRSAVLISPWVKIIPDEHQITPGNSFHENKDRDMIQAHIFTEDRRVDLLGDTNHADLLVSPGNLEYNASDWSDIPTLNGKGYSTFVLVGEHESFRDDVMEWAKHAINSPLVPQKQDSRGSFDSRVHEYKTDGENGAYVDIAVEPWGVHDSVLFFENTIIRKLRKTPHLQLKNLNKVEYFGVIKITEFLNKTLVVGDEAKKLRIVDTTQITKANGKVAENDVQAVAEEVNSVLDGVRA</sequence>
<protein>
    <recommendedName>
        <fullName evidence="3">Alpha/beta hydrolase fold-3 domain-containing protein</fullName>
    </recommendedName>
</protein>
<comment type="caution">
    <text evidence="1">The sequence shown here is derived from an EMBL/GenBank/DDBJ whole genome shotgun (WGS) entry which is preliminary data.</text>
</comment>
<dbReference type="SUPFAM" id="SSF53474">
    <property type="entry name" value="alpha/beta-Hydrolases"/>
    <property type="match status" value="1"/>
</dbReference>
<name>A0A8X7T8N5_CANPA</name>
<proteinExistence type="predicted"/>
<dbReference type="Proteomes" id="UP000590412">
    <property type="component" value="Unassembled WGS sequence"/>
</dbReference>
<accession>A0A8X7T8N5</accession>
<organism evidence="1 2">
    <name type="scientific">Candida parapsilosis</name>
    <name type="common">Yeast</name>
    <dbReference type="NCBI Taxonomy" id="5480"/>
    <lineage>
        <taxon>Eukaryota</taxon>
        <taxon>Fungi</taxon>
        <taxon>Dikarya</taxon>
        <taxon>Ascomycota</taxon>
        <taxon>Saccharomycotina</taxon>
        <taxon>Pichiomycetes</taxon>
        <taxon>Debaryomycetaceae</taxon>
        <taxon>Candida/Lodderomyces clade</taxon>
        <taxon>Candida</taxon>
    </lineage>
</organism>
<dbReference type="InterPro" id="IPR019436">
    <property type="entry name" value="Say1-like"/>
</dbReference>
<dbReference type="EMBL" id="JABWAB010000011">
    <property type="protein sequence ID" value="KAF6044220.1"/>
    <property type="molecule type" value="Genomic_DNA"/>
</dbReference>
<dbReference type="InterPro" id="IPR010424">
    <property type="entry name" value="EutQ"/>
</dbReference>
<dbReference type="Gene3D" id="3.40.50.1820">
    <property type="entry name" value="alpha/beta hydrolase"/>
    <property type="match status" value="1"/>
</dbReference>
<reference evidence="1" key="1">
    <citation type="submission" date="2020-03" db="EMBL/GenBank/DDBJ databases">
        <title>FDA dAtabase for Regulatory Grade micrObial Sequences (FDA-ARGOS): Supporting development and validation of Infectious Disease Dx tests.</title>
        <authorList>
            <person name="Campos J."/>
            <person name="Goldberg B."/>
            <person name="Tallon L."/>
            <person name="Sadzewicz L."/>
            <person name="Vavikolanu K."/>
            <person name="Mehta A."/>
            <person name="Aluvathingal J."/>
            <person name="Nadendla S."/>
            <person name="Nandy P."/>
            <person name="Geyer C."/>
            <person name="Yan Y."/>
            <person name="Sichtig H."/>
        </authorList>
    </citation>
    <scope>NUCLEOTIDE SEQUENCE [LARGE SCALE GENOMIC DNA]</scope>
    <source>
        <strain evidence="1">FDAARGOS_652</strain>
    </source>
</reference>
<dbReference type="AlphaFoldDB" id="A0A8X7T8N5"/>
<gene>
    <name evidence="1" type="ORF">FOB60_005313</name>
</gene>